<dbReference type="AlphaFoldDB" id="A0A8J9ZZP5"/>
<dbReference type="InterPro" id="IPR040441">
    <property type="entry name" value="CFA20/CFAP20DC"/>
</dbReference>
<feature type="compositionally biased region" description="Low complexity" evidence="1">
    <location>
        <begin position="647"/>
        <end position="675"/>
    </location>
</feature>
<feature type="domain" description="CFA20" evidence="2">
    <location>
        <begin position="1"/>
        <end position="174"/>
    </location>
</feature>
<gene>
    <name evidence="3" type="primary">C3orf67</name>
    <name evidence="3" type="ORF">BLAG_LOCUS19083</name>
</gene>
<dbReference type="Pfam" id="PF05018">
    <property type="entry name" value="CFA20_dom"/>
    <property type="match status" value="1"/>
</dbReference>
<feature type="region of interest" description="Disordered" evidence="1">
    <location>
        <begin position="227"/>
        <end position="511"/>
    </location>
</feature>
<feature type="compositionally biased region" description="Low complexity" evidence="1">
    <location>
        <begin position="910"/>
        <end position="921"/>
    </location>
</feature>
<evidence type="ECO:0000259" key="2">
    <source>
        <dbReference type="Pfam" id="PF05018"/>
    </source>
</evidence>
<reference evidence="3" key="1">
    <citation type="submission" date="2022-01" db="EMBL/GenBank/DDBJ databases">
        <authorList>
            <person name="Braso-Vives M."/>
        </authorList>
    </citation>
    <scope>NUCLEOTIDE SEQUENCE</scope>
</reference>
<feature type="compositionally biased region" description="Basic and acidic residues" evidence="1">
    <location>
        <begin position="888"/>
        <end position="900"/>
    </location>
</feature>
<name>A0A8J9ZZP5_BRALA</name>
<feature type="compositionally biased region" description="Basic and acidic residues" evidence="1">
    <location>
        <begin position="535"/>
        <end position="560"/>
    </location>
</feature>
<feature type="compositionally biased region" description="Basic and acidic residues" evidence="1">
    <location>
        <begin position="359"/>
        <end position="396"/>
    </location>
</feature>
<feature type="compositionally biased region" description="Low complexity" evidence="1">
    <location>
        <begin position="592"/>
        <end position="614"/>
    </location>
</feature>
<dbReference type="PANTHER" id="PTHR12458">
    <property type="entry name" value="ORF PROTEIN"/>
    <property type="match status" value="1"/>
</dbReference>
<dbReference type="EMBL" id="OV696690">
    <property type="protein sequence ID" value="CAH1264888.1"/>
    <property type="molecule type" value="Genomic_DNA"/>
</dbReference>
<feature type="region of interest" description="Disordered" evidence="1">
    <location>
        <begin position="887"/>
        <end position="926"/>
    </location>
</feature>
<feature type="compositionally biased region" description="Polar residues" evidence="1">
    <location>
        <begin position="402"/>
        <end position="417"/>
    </location>
</feature>
<evidence type="ECO:0000313" key="4">
    <source>
        <dbReference type="Proteomes" id="UP000838412"/>
    </source>
</evidence>
<proteinExistence type="predicted"/>
<dbReference type="Proteomes" id="UP000838412">
    <property type="component" value="Chromosome 5"/>
</dbReference>
<feature type="compositionally biased region" description="Acidic residues" evidence="1">
    <location>
        <begin position="445"/>
        <end position="473"/>
    </location>
</feature>
<sequence>MFKNEYQGGPFFEIFSAQGKDPVSKWKLTGGASSIQKVFDKDVKSYVYTLEGGSTTTKMQIPKDAKQSLFLVQRYLVFQIYIPLGQDFSVELGITDLANNKRRILLSTCQREIAATPLHAKIPLTILRKKVWLHLVLDLLSLVGENFRGQTFRALESLTLSANCRIRKVFTMKAQPPDTTDDDELYSCDPVTDVEIDSIPRALQLSREVEQCTQVLTMTKIRQAEWKIRGDSSRPTSSTETPDRLNASRRVSDDRPTHIAFGSRVAIPSTAQSRKGSAGPREGSGSASGRSNRSSHSRTKVDDPTPTSCPTGRDTGPRVDKLVIHHRREWSDPGSAVEDLNTSVNKKGSLKGCNTWGAEDMREEREESEEKTGRQEKPEMLRPHPPPRENSSDNLKRRQIRIRNTSGGQYTRSQSTRDPPPAEPLEDVQPPKEDPADAPPQTDVHDEELGESGPDVDGDADSERDDHEDEQYSPDEKDKMFTFSSRPHFASWKAGSDSLDPSDNKARHDGINVQRKAALANSDVFDQLRSRIIQIRERHEMRRSQWKSSDRSARLAHPEDDFYASSSSEEEPVLDLHQKILRSPSPRTGHTPVQSPHSSHSSQQLRLQQSVDQQTRSSVTSQDYDENERTSSGNTLSSNGFLPTPVPSVEVSPTFSKTVSQRVGSRSRNSSQSRLSVKVSKLKELTKEDVETRLSTTQEYDWRNYQSPNSSMGESFEAAMLASLKRQQEEEMYEDTSGTGSHDTSFERLNYDNAGLSSSDDDASISTWRAPCDTIYEDSHTSGTGSHNTSFQRLNYDHAGLSSSDDDASISTWRAPPHQQYSGSHNNAGLSSSDDDASISTWRAPVPAMLANHYQDEMRLPSSRRDPLMQSNPRDWTMVFSPPIVLPSEHKPLEHRDLSPRKPPGTNQDISPGSGPSSLISTEHEQQLEEELDLLYDPCLNCYFDPKSCKYYELA</sequence>
<keyword evidence="4" id="KW-1185">Reference proteome</keyword>
<dbReference type="OrthoDB" id="10261083at2759"/>
<feature type="region of interest" description="Disordered" evidence="1">
    <location>
        <begin position="535"/>
        <end position="675"/>
    </location>
</feature>
<protein>
    <submittedName>
        <fullName evidence="3">C3orf67 protein</fullName>
    </submittedName>
</protein>
<feature type="compositionally biased region" description="Low complexity" evidence="1">
    <location>
        <begin position="276"/>
        <end position="292"/>
    </location>
</feature>
<feature type="compositionally biased region" description="Polar residues" evidence="1">
    <location>
        <begin position="819"/>
        <end position="832"/>
    </location>
</feature>
<feature type="compositionally biased region" description="Polar residues" evidence="1">
    <location>
        <begin position="630"/>
        <end position="641"/>
    </location>
</feature>
<dbReference type="InterPro" id="IPR007714">
    <property type="entry name" value="CFA20_dom"/>
</dbReference>
<evidence type="ECO:0000313" key="3">
    <source>
        <dbReference type="EMBL" id="CAH1264888.1"/>
    </source>
</evidence>
<feature type="region of interest" description="Disordered" evidence="1">
    <location>
        <begin position="802"/>
        <end position="836"/>
    </location>
</feature>
<organism evidence="3 4">
    <name type="scientific">Branchiostoma lanceolatum</name>
    <name type="common">Common lancelet</name>
    <name type="synonym">Amphioxus lanceolatum</name>
    <dbReference type="NCBI Taxonomy" id="7740"/>
    <lineage>
        <taxon>Eukaryota</taxon>
        <taxon>Metazoa</taxon>
        <taxon>Chordata</taxon>
        <taxon>Cephalochordata</taxon>
        <taxon>Leptocardii</taxon>
        <taxon>Amphioxiformes</taxon>
        <taxon>Branchiostomatidae</taxon>
        <taxon>Branchiostoma</taxon>
    </lineage>
</organism>
<evidence type="ECO:0000256" key="1">
    <source>
        <dbReference type="SAM" id="MobiDB-lite"/>
    </source>
</evidence>
<accession>A0A8J9ZZP5</accession>